<name>A0A9X2F831_9BACT</name>
<dbReference type="AlphaFoldDB" id="A0A9X2F831"/>
<organism evidence="2 3">
    <name type="scientific">Aeoliella straminimaris</name>
    <dbReference type="NCBI Taxonomy" id="2954799"/>
    <lineage>
        <taxon>Bacteria</taxon>
        <taxon>Pseudomonadati</taxon>
        <taxon>Planctomycetota</taxon>
        <taxon>Planctomycetia</taxon>
        <taxon>Pirellulales</taxon>
        <taxon>Lacipirellulaceae</taxon>
        <taxon>Aeoliella</taxon>
    </lineage>
</organism>
<comment type="caution">
    <text evidence="2">The sequence shown here is derived from an EMBL/GenBank/DDBJ whole genome shotgun (WGS) entry which is preliminary data.</text>
</comment>
<evidence type="ECO:0000313" key="2">
    <source>
        <dbReference type="EMBL" id="MCO6044075.1"/>
    </source>
</evidence>
<dbReference type="RefSeq" id="WP_252852181.1">
    <property type="nucleotide sequence ID" value="NZ_JAMXLR010000033.1"/>
</dbReference>
<dbReference type="SUPFAM" id="SSF101898">
    <property type="entry name" value="NHL repeat"/>
    <property type="match status" value="1"/>
</dbReference>
<evidence type="ECO:0000256" key="1">
    <source>
        <dbReference type="SAM" id="MobiDB-lite"/>
    </source>
</evidence>
<sequence>MSNRIRRCGYELIPTRRFNLETLESRMALSATAGELDLSFNADSEFGPRPGLVTTDFGGEADVAHDLVVNSAADKLIVVGESDSDFAIAQYDAATGVLDEQFGAESNGLATTPIGVDTADAAYGVALQSDGDIVVVGKTTELDAELNPVERIALARYLSNGTLDSTFGTGGIVVTPLEVSPFGKSSVASAVVIQSMSEEKILISGYLGGRWVVGRYDADGTLDESFANTGFHVTPIVDPLEPLLGATDLLVQPDGRIVYTATGTGWVHVVRLTAGGEWDNSFSQDGLAQLTLPEGAATTRALARQADGKLVVAGDVAGEFVALRFNTDGSLDDGSPNDSTPGDMFGGGGRSVVDFGLDDVAYDVLIQPITQQVILIGESRSDASRSHGAIARLNADGTIDQTFGEMGRVTTQFYDTLGPQSNDAARSAAIHYDSRDNHKLLTTGGAEFLDSTTPDSNFGLARYIINSLPAAKDTYFRTTRDLSLQILLEGTDFESTDLIFDVITPPQHGMLGSLLPGAAMAGSPNTDSSTVLYTPDDGFVGLDRFTFVVTDETGATSLLATAYVVVDLQPRPPILGCGTTWDGEFDLEWFQRGFNDQGQPATNWQGDSIPGEDSGGAACIFNTDSETVHYKPVLASVQPIQSVFALEPLHIDGLMEIEDLSIVQSPLTLGRLNNDEIILTGSGDLYVTPSPPDPLTADENGLPKLSRLVWQGGRIYGDADNLRPLVVAEEGLSFPVASQRSLRSRTLVLGGTSSYSGGELVMDYNAHIVNAGVLNASGNGNIFAISSPIGTPDEFLQDFQNLGEFKVVGSFNMGTRFENFAQVSVRDNGSLTIGGEFLKNLDVATGEFSGGSWYIDGTLNINVGASIVSNHADMTLAANGQIRRLAGAGNALSEIAENFNKFTLERGANLTTTTAFTNSGELVVGRAGASASEDPLNLLTIGGNYYQPASGTLIIYEDGQLVVQGTAIFESGGGLSGQGRITATTLENRGTIAPGNSPGVLVVDSSFSQTAEGRLEIELGATESDQLIVHGEVTLDGQLAVSIIEEPGLQVNDAFVIVDNNGDATVTGSFINLLEGTSFELGRYTLEISYQAGDGNNIGLTITDIAPAHPGDFNYDGTVNLADYVVWRNNLGSADESAIYNNGDGINGIDTADYQVWKNNFGKTYVLPATNLNSLATSELEGTGGTSSPAADAAFAGYNSPERSAYASRSSNHVSRSTSSGTNDQPSLLLLLRQQVNDGEDSQPVDYKSASDEPPPETAMATFESSLAAVLGDWQ</sequence>
<reference evidence="2" key="1">
    <citation type="submission" date="2022-06" db="EMBL/GenBank/DDBJ databases">
        <title>Aeoliella straminimaris, a novel planctomycete from sediments.</title>
        <authorList>
            <person name="Vitorino I.R."/>
            <person name="Lage O.M."/>
        </authorList>
    </citation>
    <scope>NUCLEOTIDE SEQUENCE</scope>
    <source>
        <strain evidence="2">ICT_H6.2</strain>
    </source>
</reference>
<dbReference type="EMBL" id="JAMXLR010000033">
    <property type="protein sequence ID" value="MCO6044075.1"/>
    <property type="molecule type" value="Genomic_DNA"/>
</dbReference>
<accession>A0A9X2F831</accession>
<dbReference type="NCBIfam" id="TIGR02608">
    <property type="entry name" value="delta_60_rpt"/>
    <property type="match status" value="5"/>
</dbReference>
<dbReference type="Gene3D" id="2.80.10.50">
    <property type="match status" value="2"/>
</dbReference>
<gene>
    <name evidence="2" type="ORF">NG895_09155</name>
</gene>
<dbReference type="SUPFAM" id="SSF51126">
    <property type="entry name" value="Pectin lyase-like"/>
    <property type="match status" value="1"/>
</dbReference>
<protein>
    <submittedName>
        <fullName evidence="2">Ig-like domain-containing protein</fullName>
    </submittedName>
</protein>
<feature type="region of interest" description="Disordered" evidence="1">
    <location>
        <begin position="1206"/>
        <end position="1258"/>
    </location>
</feature>
<dbReference type="Gene3D" id="2.60.40.3440">
    <property type="match status" value="1"/>
</dbReference>
<feature type="compositionally biased region" description="Low complexity" evidence="1">
    <location>
        <begin position="1208"/>
        <end position="1220"/>
    </location>
</feature>
<proteinExistence type="predicted"/>
<dbReference type="Pfam" id="PF17963">
    <property type="entry name" value="Big_9"/>
    <property type="match status" value="1"/>
</dbReference>
<evidence type="ECO:0000313" key="3">
    <source>
        <dbReference type="Proteomes" id="UP001155241"/>
    </source>
</evidence>
<dbReference type="InterPro" id="IPR011050">
    <property type="entry name" value="Pectin_lyase_fold/virulence"/>
</dbReference>
<dbReference type="Pfam" id="PF17164">
    <property type="entry name" value="DUF5122"/>
    <property type="match status" value="4"/>
</dbReference>
<keyword evidence="3" id="KW-1185">Reference proteome</keyword>
<dbReference type="InterPro" id="IPR013431">
    <property type="entry name" value="Delta_60_rpt"/>
</dbReference>
<dbReference type="Proteomes" id="UP001155241">
    <property type="component" value="Unassembled WGS sequence"/>
</dbReference>